<dbReference type="GO" id="GO:0005525">
    <property type="term" value="F:GTP binding"/>
    <property type="evidence" value="ECO:0007669"/>
    <property type="project" value="UniProtKB-KW"/>
</dbReference>
<gene>
    <name evidence="7" type="ORF">chiPu_0027594</name>
</gene>
<dbReference type="InterPro" id="IPR007743">
    <property type="entry name" value="Immunity-related_GTPase-like"/>
</dbReference>
<organism evidence="7 8">
    <name type="scientific">Chiloscyllium punctatum</name>
    <name type="common">Brownbanded bambooshark</name>
    <name type="synonym">Hemiscyllium punctatum</name>
    <dbReference type="NCBI Taxonomy" id="137246"/>
    <lineage>
        <taxon>Eukaryota</taxon>
        <taxon>Metazoa</taxon>
        <taxon>Chordata</taxon>
        <taxon>Craniata</taxon>
        <taxon>Vertebrata</taxon>
        <taxon>Chondrichthyes</taxon>
        <taxon>Elasmobranchii</taxon>
        <taxon>Galeomorphii</taxon>
        <taxon>Galeoidea</taxon>
        <taxon>Orectolobiformes</taxon>
        <taxon>Hemiscylliidae</taxon>
        <taxon>Chiloscyllium</taxon>
    </lineage>
</organism>
<dbReference type="PANTHER" id="PTHR32341">
    <property type="entry name" value="INTERFERON-INDUCIBLE GTPASE"/>
    <property type="match status" value="1"/>
</dbReference>
<dbReference type="OMA" id="LLRSHIW"/>
<evidence type="ECO:0000313" key="7">
    <source>
        <dbReference type="EMBL" id="GCC43471.1"/>
    </source>
</evidence>
<keyword evidence="8" id="KW-1185">Reference proteome</keyword>
<dbReference type="InterPro" id="IPR051515">
    <property type="entry name" value="IRG"/>
</dbReference>
<dbReference type="AlphaFoldDB" id="A0A401TLC6"/>
<comment type="similarity">
    <text evidence="1">Belongs to the TRAFAC class dynamin-like GTPase superfamily. IRG family.</text>
</comment>
<evidence type="ECO:0000256" key="2">
    <source>
        <dbReference type="ARBA" id="ARBA00022741"/>
    </source>
</evidence>
<dbReference type="PANTHER" id="PTHR32341:SF10">
    <property type="entry name" value="INTERFERON-INDUCIBLE GTPASE 5"/>
    <property type="match status" value="1"/>
</dbReference>
<reference evidence="7 8" key="1">
    <citation type="journal article" date="2018" name="Nat. Ecol. Evol.">
        <title>Shark genomes provide insights into elasmobranch evolution and the origin of vertebrates.</title>
        <authorList>
            <person name="Hara Y"/>
            <person name="Yamaguchi K"/>
            <person name="Onimaru K"/>
            <person name="Kadota M"/>
            <person name="Koyanagi M"/>
            <person name="Keeley SD"/>
            <person name="Tatsumi K"/>
            <person name="Tanaka K"/>
            <person name="Motone F"/>
            <person name="Kageyama Y"/>
            <person name="Nozu R"/>
            <person name="Adachi N"/>
            <person name="Nishimura O"/>
            <person name="Nakagawa R"/>
            <person name="Tanegashima C"/>
            <person name="Kiyatake I"/>
            <person name="Matsumoto R"/>
            <person name="Murakumo K"/>
            <person name="Nishida K"/>
            <person name="Terakita A"/>
            <person name="Kuratani S"/>
            <person name="Sato K"/>
            <person name="Hyodo S Kuraku.S."/>
        </authorList>
    </citation>
    <scope>NUCLEOTIDE SEQUENCE [LARGE SCALE GENOMIC DNA]</scope>
</reference>
<sequence>KRLGKNFYFVRSKIDSDLYSKRKGGGQFNEEEELEKIRNDCVSKLQRTGIPSPRVFLISNFDLNLYDFSLLNKALEDDLTNIMKNMYILALPNLNSEIVEKKRKELRKRVWMLAILSGVIGAVPVPGVSLGCDTGRVIGEIVRFRQCLGLNDSSLQSLAKRAGKPVKDLKAVVTTPLVGGDITPDVINRLAWSAGAVTISAIELVLDTIPVIGSIFGVGSLFLITYKLLSAALDDLTESAQKVVTAAFGTENDPNQTPA</sequence>
<evidence type="ECO:0000256" key="1">
    <source>
        <dbReference type="ARBA" id="ARBA00005429"/>
    </source>
</evidence>
<evidence type="ECO:0000313" key="8">
    <source>
        <dbReference type="Proteomes" id="UP000287033"/>
    </source>
</evidence>
<comment type="caution">
    <text evidence="7">The sequence shown here is derived from an EMBL/GenBank/DDBJ whole genome shotgun (WGS) entry which is preliminary data.</text>
</comment>
<dbReference type="Gene3D" id="3.40.50.300">
    <property type="entry name" value="P-loop containing nucleotide triphosphate hydrolases"/>
    <property type="match status" value="1"/>
</dbReference>
<keyword evidence="5" id="KW-0812">Transmembrane</keyword>
<protein>
    <recommendedName>
        <fullName evidence="6">IRG-type G domain-containing protein</fullName>
    </recommendedName>
</protein>
<proteinExistence type="inferred from homology"/>
<evidence type="ECO:0000256" key="3">
    <source>
        <dbReference type="ARBA" id="ARBA00022801"/>
    </source>
</evidence>
<dbReference type="Pfam" id="PF05049">
    <property type="entry name" value="IIGP"/>
    <property type="match status" value="1"/>
</dbReference>
<name>A0A401TLC6_CHIPU</name>
<accession>A0A401TLC6</accession>
<keyword evidence="3" id="KW-0378">Hydrolase</keyword>
<evidence type="ECO:0000259" key="6">
    <source>
        <dbReference type="PROSITE" id="PS51716"/>
    </source>
</evidence>
<dbReference type="EMBL" id="BEZZ01108412">
    <property type="protein sequence ID" value="GCC43471.1"/>
    <property type="molecule type" value="Genomic_DNA"/>
</dbReference>
<feature type="non-terminal residue" evidence="7">
    <location>
        <position position="259"/>
    </location>
</feature>
<dbReference type="GO" id="GO:0016787">
    <property type="term" value="F:hydrolase activity"/>
    <property type="evidence" value="ECO:0007669"/>
    <property type="project" value="UniProtKB-KW"/>
</dbReference>
<dbReference type="STRING" id="137246.A0A401TLC6"/>
<dbReference type="Proteomes" id="UP000287033">
    <property type="component" value="Unassembled WGS sequence"/>
</dbReference>
<evidence type="ECO:0000256" key="5">
    <source>
        <dbReference type="SAM" id="Phobius"/>
    </source>
</evidence>
<evidence type="ECO:0000256" key="4">
    <source>
        <dbReference type="ARBA" id="ARBA00023134"/>
    </source>
</evidence>
<feature type="non-terminal residue" evidence="7">
    <location>
        <position position="1"/>
    </location>
</feature>
<keyword evidence="5" id="KW-0472">Membrane</keyword>
<keyword evidence="2" id="KW-0547">Nucleotide-binding</keyword>
<dbReference type="GO" id="GO:0016020">
    <property type="term" value="C:membrane"/>
    <property type="evidence" value="ECO:0007669"/>
    <property type="project" value="InterPro"/>
</dbReference>
<feature type="domain" description="IRG-type G" evidence="6">
    <location>
        <begin position="1"/>
        <end position="78"/>
    </location>
</feature>
<feature type="transmembrane region" description="Helical" evidence="5">
    <location>
        <begin position="110"/>
        <end position="128"/>
    </location>
</feature>
<keyword evidence="4" id="KW-0342">GTP-binding</keyword>
<dbReference type="OrthoDB" id="422720at2759"/>
<dbReference type="PROSITE" id="PS51716">
    <property type="entry name" value="G_IRG"/>
    <property type="match status" value="1"/>
</dbReference>
<dbReference type="InterPro" id="IPR030385">
    <property type="entry name" value="G_IRG_dom"/>
</dbReference>
<keyword evidence="5" id="KW-1133">Transmembrane helix</keyword>
<dbReference type="InterPro" id="IPR027417">
    <property type="entry name" value="P-loop_NTPase"/>
</dbReference>